<evidence type="ECO:0000256" key="16">
    <source>
        <dbReference type="SAM" id="MobiDB-lite"/>
    </source>
</evidence>
<dbReference type="InterPro" id="IPR003593">
    <property type="entry name" value="AAA+_ATPase"/>
</dbReference>
<name>A0A7D9H4X7_DEKBR</name>
<feature type="domain" description="AAA+ ATPase" evidence="17">
    <location>
        <begin position="344"/>
        <end position="640"/>
    </location>
</feature>
<sequence length="925" mass="102299">MSFLSRAFRSLRIMSILPNSSPAKILRPSQEVIPDSNDDCSQSDDEKKITSSDLAFTFSSDANASQSTAPKRALKTAGSGSSPSAKKTCLSPNGTSLDEVMDYLAWFVKECPQCTKQIKQTIRILQHHFGRPKQVSVPDSRGIKSSIPGLTTSFSSTSSTLVPPRANKRSVVLSAASDGVQTQIPDVAVGEGARAMEALLKEVDSSTKVGKSMPEIMKKASTQASMQASTQALTTKTTTPGMTKKASFVPGASLLPNSEMNSMNSGTFATLPAMFMRGIATSSSQNAKIELMTQKPSMWTEANEPIRKLDASGSRKKENAPSTKKVKTITLSEEQNAVIELARLGYNIFYTGSAGTGKSLLLKSLIKALRKQHSEGSVAVTASTGLAACNIGGMTLHSFAGIGLGNGDSAALLKKVKRQQRNRKRWKNLEVLIIDEISMIDGILFDKLDYIARHMKKKLEVPFGGIQLIVCGDFYQLPPVVKDREPVFAFESASWKRAIQFTIVLKKVFRQQGDKDFIRMLGEVRDGHVSEKTARKFKALERPLAERSGVIPAQLYPTRAQVNVANNAMLRRIRGHKVVFRSYDTGTMDDEGARDKLLGNFLAPKQIALKRGAQVMMVKNMDETLVNGSLGKVVDFIDPDTYSFYKRLNDSSQDVELHEIEDSLHKLEEKKAKGSTKQRELIANPDQLNDQLDDSIFSFMRNLDDGQHEIPESVRANMLAKKALLDKLFSSSKGLRMPLVRFVLSDGSTRDVLVEPETFSIEDEFERPIASRTQIPLILAWSLSIHKAQGQTLPLVKVDLKHVFEKGQAYVALSRATSRRGLEIRHFDPFKIHAHDRVVQFYKNLMDTDQAMALHKKLVAQERDAENAELMPPDALTTRMHDLQTATARADDFPDSVPDDVRSSMNVPPSIWRGIVHKERRDVAN</sequence>
<dbReference type="GO" id="GO:0000723">
    <property type="term" value="P:telomere maintenance"/>
    <property type="evidence" value="ECO:0007669"/>
    <property type="project" value="InterPro"/>
</dbReference>
<evidence type="ECO:0000256" key="2">
    <source>
        <dbReference type="ARBA" id="ARBA00004604"/>
    </source>
</evidence>
<keyword evidence="3 15" id="KW-0547">Nucleotide-binding</keyword>
<reference evidence="18 19" key="1">
    <citation type="submission" date="2019-07" db="EMBL/GenBank/DDBJ databases">
        <authorList>
            <person name="Friedrich A."/>
            <person name="Schacherer J."/>
        </authorList>
    </citation>
    <scope>NUCLEOTIDE SEQUENCE [LARGE SCALE GENOMIC DNA]</scope>
</reference>
<evidence type="ECO:0000313" key="19">
    <source>
        <dbReference type="Proteomes" id="UP000478008"/>
    </source>
</evidence>
<dbReference type="AlphaFoldDB" id="A0A7D9H4X7"/>
<evidence type="ECO:0000259" key="17">
    <source>
        <dbReference type="SMART" id="SM00382"/>
    </source>
</evidence>
<feature type="binding site" evidence="15">
    <location>
        <begin position="352"/>
        <end position="359"/>
    </location>
    <ligand>
        <name>ATP</name>
        <dbReference type="ChEBI" id="CHEBI:30616"/>
    </ligand>
</feature>
<dbReference type="InterPro" id="IPR010285">
    <property type="entry name" value="DNA_helicase_pif1-like_DEAD"/>
</dbReference>
<evidence type="ECO:0000256" key="15">
    <source>
        <dbReference type="HAMAP-Rule" id="MF_03176"/>
    </source>
</evidence>
<comment type="subcellular location">
    <subcellularLocation>
        <location evidence="2">Nucleus</location>
        <location evidence="2">Nucleolus</location>
    </subcellularLocation>
    <subcellularLocation>
        <location evidence="15">Nucleus</location>
    </subcellularLocation>
    <subcellularLocation>
        <location evidence="15">Mitochondrion</location>
    </subcellularLocation>
</comment>
<dbReference type="EMBL" id="CABFWN010000005">
    <property type="protein sequence ID" value="VUG19789.1"/>
    <property type="molecule type" value="Genomic_DNA"/>
</dbReference>
<evidence type="ECO:0000256" key="9">
    <source>
        <dbReference type="ARBA" id="ARBA00023128"/>
    </source>
</evidence>
<evidence type="ECO:0000256" key="7">
    <source>
        <dbReference type="ARBA" id="ARBA00022840"/>
    </source>
</evidence>
<evidence type="ECO:0000256" key="4">
    <source>
        <dbReference type="ARBA" id="ARBA00022763"/>
    </source>
</evidence>
<organism evidence="18 19">
    <name type="scientific">Dekkera bruxellensis</name>
    <name type="common">Brettanomyces custersii</name>
    <dbReference type="NCBI Taxonomy" id="5007"/>
    <lineage>
        <taxon>Eukaryota</taxon>
        <taxon>Fungi</taxon>
        <taxon>Dikarya</taxon>
        <taxon>Ascomycota</taxon>
        <taxon>Saccharomycotina</taxon>
        <taxon>Pichiomycetes</taxon>
        <taxon>Pichiales</taxon>
        <taxon>Pichiaceae</taxon>
        <taxon>Brettanomyces</taxon>
    </lineage>
</organism>
<dbReference type="InterPro" id="IPR048293">
    <property type="entry name" value="PIF1_RRM3_pfh1"/>
</dbReference>
<feature type="compositionally biased region" description="Polar residues" evidence="16">
    <location>
        <begin position="78"/>
        <end position="89"/>
    </location>
</feature>
<keyword evidence="11 15" id="KW-0234">DNA repair</keyword>
<keyword evidence="9 15" id="KW-0496">Mitochondrion</keyword>
<dbReference type="GO" id="GO:0006281">
    <property type="term" value="P:DNA repair"/>
    <property type="evidence" value="ECO:0007669"/>
    <property type="project" value="UniProtKB-UniRule"/>
</dbReference>
<dbReference type="CDD" id="cd18809">
    <property type="entry name" value="SF1_C_RecD"/>
    <property type="match status" value="1"/>
</dbReference>
<dbReference type="SUPFAM" id="SSF52540">
    <property type="entry name" value="P-loop containing nucleoside triphosphate hydrolases"/>
    <property type="match status" value="2"/>
</dbReference>
<keyword evidence="19" id="KW-1185">Reference proteome</keyword>
<comment type="cofactor">
    <cofactor evidence="1 15">
        <name>Mg(2+)</name>
        <dbReference type="ChEBI" id="CHEBI:18420"/>
    </cofactor>
</comment>
<dbReference type="HAMAP" id="MF_03176">
    <property type="entry name" value="PIF1"/>
    <property type="match status" value="1"/>
</dbReference>
<comment type="catalytic activity">
    <reaction evidence="14 15">
        <text>ATP + H2O = ADP + phosphate + H(+)</text>
        <dbReference type="Rhea" id="RHEA:13065"/>
        <dbReference type="ChEBI" id="CHEBI:15377"/>
        <dbReference type="ChEBI" id="CHEBI:15378"/>
        <dbReference type="ChEBI" id="CHEBI:30616"/>
        <dbReference type="ChEBI" id="CHEBI:43474"/>
        <dbReference type="ChEBI" id="CHEBI:456216"/>
        <dbReference type="EC" id="5.6.2.3"/>
    </reaction>
</comment>
<evidence type="ECO:0000256" key="14">
    <source>
        <dbReference type="ARBA" id="ARBA00048954"/>
    </source>
</evidence>
<dbReference type="InterPro" id="IPR027417">
    <property type="entry name" value="P-loop_NTPase"/>
</dbReference>
<evidence type="ECO:0000256" key="6">
    <source>
        <dbReference type="ARBA" id="ARBA00022806"/>
    </source>
</evidence>
<comment type="subunit">
    <text evidence="15">Monomer.</text>
</comment>
<dbReference type="CDD" id="cd18037">
    <property type="entry name" value="DEXSc_Pif1_like"/>
    <property type="match status" value="1"/>
</dbReference>
<keyword evidence="10 15" id="KW-0233">DNA recombination</keyword>
<protein>
    <recommendedName>
        <fullName evidence="15">ATP-dependent DNA helicase PIF1</fullName>
        <ecNumber evidence="15">5.6.2.3</ecNumber>
    </recommendedName>
    <alternativeName>
        <fullName evidence="15">DNA 5'-3' helicase PIF1</fullName>
    </alternativeName>
    <alternativeName>
        <fullName evidence="15">DNA repair and recombination helicase PIF1</fullName>
    </alternativeName>
</protein>
<evidence type="ECO:0000256" key="11">
    <source>
        <dbReference type="ARBA" id="ARBA00023204"/>
    </source>
</evidence>
<evidence type="ECO:0000256" key="1">
    <source>
        <dbReference type="ARBA" id="ARBA00001946"/>
    </source>
</evidence>
<feature type="DNA-binding region" evidence="15">
    <location>
        <begin position="808"/>
        <end position="827"/>
    </location>
</feature>
<evidence type="ECO:0000256" key="3">
    <source>
        <dbReference type="ARBA" id="ARBA00022741"/>
    </source>
</evidence>
<keyword evidence="5 15" id="KW-0378">Hydrolase</keyword>
<gene>
    <name evidence="15" type="primary">PIF1</name>
    <name evidence="18" type="ORF">DEBR0S5_12046G</name>
</gene>
<evidence type="ECO:0000256" key="5">
    <source>
        <dbReference type="ARBA" id="ARBA00022801"/>
    </source>
</evidence>
<proteinExistence type="inferred from homology"/>
<evidence type="ECO:0000256" key="12">
    <source>
        <dbReference type="ARBA" id="ARBA00023235"/>
    </source>
</evidence>
<dbReference type="GO" id="GO:0003697">
    <property type="term" value="F:single-stranded DNA binding"/>
    <property type="evidence" value="ECO:0007669"/>
    <property type="project" value="UniProtKB-ARBA"/>
</dbReference>
<dbReference type="PANTHER" id="PTHR47642">
    <property type="entry name" value="ATP-DEPENDENT DNA HELICASE"/>
    <property type="match status" value="1"/>
</dbReference>
<evidence type="ECO:0000256" key="8">
    <source>
        <dbReference type="ARBA" id="ARBA00023125"/>
    </source>
</evidence>
<dbReference type="GO" id="GO:0005739">
    <property type="term" value="C:mitochondrion"/>
    <property type="evidence" value="ECO:0007669"/>
    <property type="project" value="UniProtKB-SubCell"/>
</dbReference>
<dbReference type="InterPro" id="IPR051055">
    <property type="entry name" value="PIF1_helicase"/>
</dbReference>
<dbReference type="Gene3D" id="3.40.50.300">
    <property type="entry name" value="P-loop containing nucleotide triphosphate hydrolases"/>
    <property type="match status" value="1"/>
</dbReference>
<keyword evidence="12 15" id="KW-0413">Isomerase</keyword>
<keyword evidence="7 15" id="KW-0067">ATP-binding</keyword>
<evidence type="ECO:0000256" key="10">
    <source>
        <dbReference type="ARBA" id="ARBA00023172"/>
    </source>
</evidence>
<dbReference type="InterPro" id="IPR049163">
    <property type="entry name" value="Pif1-like_2B_dom"/>
</dbReference>
<keyword evidence="6 15" id="KW-0347">Helicase</keyword>
<dbReference type="Proteomes" id="UP000478008">
    <property type="component" value="Unassembled WGS sequence"/>
</dbReference>
<dbReference type="GO" id="GO:0005524">
    <property type="term" value="F:ATP binding"/>
    <property type="evidence" value="ECO:0007669"/>
    <property type="project" value="UniProtKB-UniRule"/>
</dbReference>
<feature type="region of interest" description="Disordered" evidence="16">
    <location>
        <begin position="67"/>
        <end position="89"/>
    </location>
</feature>
<dbReference type="GO" id="GO:0005730">
    <property type="term" value="C:nucleolus"/>
    <property type="evidence" value="ECO:0007669"/>
    <property type="project" value="UniProtKB-SubCell"/>
</dbReference>
<evidence type="ECO:0000256" key="13">
    <source>
        <dbReference type="ARBA" id="ARBA00023242"/>
    </source>
</evidence>
<keyword evidence="8 15" id="KW-0238">DNA-binding</keyword>
<keyword evidence="13 15" id="KW-0539">Nucleus</keyword>
<dbReference type="Pfam" id="PF05970">
    <property type="entry name" value="PIF1"/>
    <property type="match status" value="1"/>
</dbReference>
<dbReference type="FunFam" id="3.40.50.300:FF:001226">
    <property type="entry name" value="ATP-dependent DNA helicase PIF1"/>
    <property type="match status" value="1"/>
</dbReference>
<evidence type="ECO:0000313" key="18">
    <source>
        <dbReference type="EMBL" id="VUG19789.1"/>
    </source>
</evidence>
<dbReference type="GO" id="GO:0016787">
    <property type="term" value="F:hydrolase activity"/>
    <property type="evidence" value="ECO:0007669"/>
    <property type="project" value="UniProtKB-KW"/>
</dbReference>
<dbReference type="GO" id="GO:0043139">
    <property type="term" value="F:5'-3' DNA helicase activity"/>
    <property type="evidence" value="ECO:0007669"/>
    <property type="project" value="UniProtKB-UniRule"/>
</dbReference>
<comment type="similarity">
    <text evidence="15">Belongs to the helicase family. PIF1 subfamily.</text>
</comment>
<accession>A0A7D9H4X7</accession>
<dbReference type="Pfam" id="PF21530">
    <property type="entry name" value="Pif1_2B_dom"/>
    <property type="match status" value="1"/>
</dbReference>
<dbReference type="SMART" id="SM00382">
    <property type="entry name" value="AAA"/>
    <property type="match status" value="1"/>
</dbReference>
<keyword evidence="4 15" id="KW-0227">DNA damage</keyword>
<comment type="function">
    <text evidence="15">DNA-dependent ATPase and 5'-3' DNA helicase required for the maintenance of both mitochondrial and nuclear genome stability.</text>
</comment>
<dbReference type="GO" id="GO:0006310">
    <property type="term" value="P:DNA recombination"/>
    <property type="evidence" value="ECO:0007669"/>
    <property type="project" value="UniProtKB-UniRule"/>
</dbReference>
<dbReference type="EC" id="5.6.2.3" evidence="15"/>
<dbReference type="PANTHER" id="PTHR47642:SF5">
    <property type="entry name" value="ATP-DEPENDENT DNA HELICASE"/>
    <property type="match status" value="1"/>
</dbReference>